<dbReference type="SMART" id="SM00283">
    <property type="entry name" value="MA"/>
    <property type="match status" value="1"/>
</dbReference>
<sequence length="468" mass="50310">MKHAQLPHHRHADKIMLGTLLLGFIGALCLANWHDTWSLAFGIGLPAVLVALIVHGLAPGSVASRCTIATMAMVFAGLHIHQAAGMIEFHFGIFVMLAFLLYYRDWKPIVVAAGTIAVHHVSFNYFQEMAYGPLCFTQTGWDIVFLHAAYVVLEASVLVYLAIILNKAAVTSAELDVLIRSVKANPGITNLALPDTDLASEQARALHATLKDMAETVTAAKSTTTLVDSTAEDMVERTTAMLAATEVQAAKLEHSAQQANELLEQVEHHMSNTLQATAAVSSARDVAVTGGEVVKRVVNTMDAIRQSSNRIADIISVIDGIAFQTNILALNAAVEAARAGEQGRGFAVVASEVRNLAQRSAGAAKEIKELIQASVAEVEKGNSNVAEAGVTIQRVVEAVIEVSSTMDVLVDDSQGQKEMLREVSLAVIDVHASMGQAKEIVEKTEQGARDLQQRTQDLTVRLEHFQLD</sequence>
<evidence type="ECO:0000256" key="2">
    <source>
        <dbReference type="ARBA" id="ARBA00029447"/>
    </source>
</evidence>
<comment type="similarity">
    <text evidence="2">Belongs to the methyl-accepting chemotaxis (MCP) protein family.</text>
</comment>
<feature type="transmembrane region" description="Helical" evidence="5">
    <location>
        <begin position="39"/>
        <end position="62"/>
    </location>
</feature>
<evidence type="ECO:0000259" key="6">
    <source>
        <dbReference type="PROSITE" id="PS50111"/>
    </source>
</evidence>
<dbReference type="Pfam" id="PF00015">
    <property type="entry name" value="MCPsignal"/>
    <property type="match status" value="1"/>
</dbReference>
<feature type="transmembrane region" description="Helical" evidence="5">
    <location>
        <begin position="12"/>
        <end position="33"/>
    </location>
</feature>
<feature type="transmembrane region" description="Helical" evidence="5">
    <location>
        <begin position="139"/>
        <end position="163"/>
    </location>
</feature>
<keyword evidence="4" id="KW-0175">Coiled coil</keyword>
<keyword evidence="1" id="KW-0488">Methylation</keyword>
<dbReference type="InterPro" id="IPR051310">
    <property type="entry name" value="MCP_chemotaxis"/>
</dbReference>
<feature type="transmembrane region" description="Helical" evidence="5">
    <location>
        <begin position="109"/>
        <end position="127"/>
    </location>
</feature>
<gene>
    <name evidence="7" type="ORF">G3574_03095</name>
</gene>
<feature type="coiled-coil region" evidence="4">
    <location>
        <begin position="242"/>
        <end position="269"/>
    </location>
</feature>
<name>A0A6B3SL15_9BURK</name>
<dbReference type="GO" id="GO:0004888">
    <property type="term" value="F:transmembrane signaling receptor activity"/>
    <property type="evidence" value="ECO:0007669"/>
    <property type="project" value="TreeGrafter"/>
</dbReference>
<comment type="caution">
    <text evidence="7">The sequence shown here is derived from an EMBL/GenBank/DDBJ whole genome shotgun (WGS) entry which is preliminary data.</text>
</comment>
<evidence type="ECO:0000313" key="8">
    <source>
        <dbReference type="Proteomes" id="UP000482155"/>
    </source>
</evidence>
<dbReference type="GO" id="GO:0007165">
    <property type="term" value="P:signal transduction"/>
    <property type="evidence" value="ECO:0007669"/>
    <property type="project" value="UniProtKB-KW"/>
</dbReference>
<dbReference type="PROSITE" id="PS50111">
    <property type="entry name" value="CHEMOTAXIS_TRANSDUC_2"/>
    <property type="match status" value="1"/>
</dbReference>
<keyword evidence="3" id="KW-0807">Transducer</keyword>
<protein>
    <submittedName>
        <fullName evidence="7">Chemotaxis protein</fullName>
    </submittedName>
</protein>
<reference evidence="7 8" key="1">
    <citation type="submission" date="2020-02" db="EMBL/GenBank/DDBJ databases">
        <authorList>
            <person name="Kim M.K."/>
        </authorList>
    </citation>
    <scope>NUCLEOTIDE SEQUENCE [LARGE SCALE GENOMIC DNA]</scope>
    <source>
        <strain evidence="7 8">17J57-3</strain>
    </source>
</reference>
<dbReference type="PANTHER" id="PTHR43531">
    <property type="entry name" value="PROTEIN ICFG"/>
    <property type="match status" value="1"/>
</dbReference>
<dbReference type="PANTHER" id="PTHR43531:SF14">
    <property type="entry name" value="METHYL-ACCEPTING CHEMOTAXIS PROTEIN I-RELATED"/>
    <property type="match status" value="1"/>
</dbReference>
<dbReference type="EMBL" id="JAAIVB010000011">
    <property type="protein sequence ID" value="NEX60055.1"/>
    <property type="molecule type" value="Genomic_DNA"/>
</dbReference>
<dbReference type="GO" id="GO:0005886">
    <property type="term" value="C:plasma membrane"/>
    <property type="evidence" value="ECO:0007669"/>
    <property type="project" value="TreeGrafter"/>
</dbReference>
<evidence type="ECO:0000313" key="7">
    <source>
        <dbReference type="EMBL" id="NEX60055.1"/>
    </source>
</evidence>
<feature type="transmembrane region" description="Helical" evidence="5">
    <location>
        <begin position="83"/>
        <end position="103"/>
    </location>
</feature>
<dbReference type="CDD" id="cd11386">
    <property type="entry name" value="MCP_signal"/>
    <property type="match status" value="1"/>
</dbReference>
<dbReference type="InterPro" id="IPR004089">
    <property type="entry name" value="MCPsignal_dom"/>
</dbReference>
<organism evidence="7 8">
    <name type="scientific">Noviherbaspirillum galbum</name>
    <dbReference type="NCBI Taxonomy" id="2709383"/>
    <lineage>
        <taxon>Bacteria</taxon>
        <taxon>Pseudomonadati</taxon>
        <taxon>Pseudomonadota</taxon>
        <taxon>Betaproteobacteria</taxon>
        <taxon>Burkholderiales</taxon>
        <taxon>Oxalobacteraceae</taxon>
        <taxon>Noviherbaspirillum</taxon>
    </lineage>
</organism>
<feature type="domain" description="Methyl-accepting transducer" evidence="6">
    <location>
        <begin position="223"/>
        <end position="452"/>
    </location>
</feature>
<keyword evidence="5" id="KW-0472">Membrane</keyword>
<keyword evidence="8" id="KW-1185">Reference proteome</keyword>
<keyword evidence="5" id="KW-0812">Transmembrane</keyword>
<dbReference type="SUPFAM" id="SSF58104">
    <property type="entry name" value="Methyl-accepting chemotaxis protein (MCP) signaling domain"/>
    <property type="match status" value="1"/>
</dbReference>
<dbReference type="RefSeq" id="WP_163960559.1">
    <property type="nucleotide sequence ID" value="NZ_JAAIVB010000011.1"/>
</dbReference>
<dbReference type="AlphaFoldDB" id="A0A6B3SL15"/>
<keyword evidence="5" id="KW-1133">Transmembrane helix</keyword>
<accession>A0A6B3SL15</accession>
<dbReference type="GO" id="GO:0006935">
    <property type="term" value="P:chemotaxis"/>
    <property type="evidence" value="ECO:0007669"/>
    <property type="project" value="TreeGrafter"/>
</dbReference>
<evidence type="ECO:0000256" key="3">
    <source>
        <dbReference type="PROSITE-ProRule" id="PRU00284"/>
    </source>
</evidence>
<evidence type="ECO:0000256" key="1">
    <source>
        <dbReference type="ARBA" id="ARBA00022481"/>
    </source>
</evidence>
<evidence type="ECO:0000256" key="5">
    <source>
        <dbReference type="SAM" id="Phobius"/>
    </source>
</evidence>
<dbReference type="Gene3D" id="1.10.287.950">
    <property type="entry name" value="Methyl-accepting chemotaxis protein"/>
    <property type="match status" value="1"/>
</dbReference>
<dbReference type="Proteomes" id="UP000482155">
    <property type="component" value="Unassembled WGS sequence"/>
</dbReference>
<evidence type="ECO:0000256" key="4">
    <source>
        <dbReference type="SAM" id="Coils"/>
    </source>
</evidence>
<proteinExistence type="inferred from homology"/>